<gene>
    <name evidence="1" type="ORF">B0682_05235</name>
</gene>
<accession>A0A1T0CF98</accession>
<evidence type="ECO:0000313" key="2">
    <source>
        <dbReference type="Proteomes" id="UP000191094"/>
    </source>
</evidence>
<dbReference type="InterPro" id="IPR043132">
    <property type="entry name" value="BCAT-like_C"/>
</dbReference>
<dbReference type="Gene3D" id="3.30.470.10">
    <property type="match status" value="1"/>
</dbReference>
<dbReference type="GO" id="GO:0003824">
    <property type="term" value="F:catalytic activity"/>
    <property type="evidence" value="ECO:0007669"/>
    <property type="project" value="InterPro"/>
</dbReference>
<reference evidence="1 2" key="1">
    <citation type="submission" date="2017-02" db="EMBL/GenBank/DDBJ databases">
        <title>Draft genome sequence of Moraxella lincolnii CCUG 9405T type strain.</title>
        <authorList>
            <person name="Salva-Serra F."/>
            <person name="Engstrom-Jakobsson H."/>
            <person name="Thorell K."/>
            <person name="Jaen-Luchoro D."/>
            <person name="Gonzales-Siles L."/>
            <person name="Karlsson R."/>
            <person name="Yazdan S."/>
            <person name="Boulund F."/>
            <person name="Johnning A."/>
            <person name="Engstrand L."/>
            <person name="Kristiansson E."/>
            <person name="Moore E."/>
        </authorList>
    </citation>
    <scope>NUCLEOTIDE SEQUENCE [LARGE SCALE GENOMIC DNA]</scope>
    <source>
        <strain evidence="1 2">CCUG 9405</strain>
    </source>
</reference>
<dbReference type="OrthoDB" id="9805628at2"/>
<dbReference type="EMBL" id="MUYT01000006">
    <property type="protein sequence ID" value="OOS20969.1"/>
    <property type="molecule type" value="Genomic_DNA"/>
</dbReference>
<dbReference type="AlphaFoldDB" id="A0A1T0CF98"/>
<evidence type="ECO:0008006" key="3">
    <source>
        <dbReference type="Google" id="ProtNLM"/>
    </source>
</evidence>
<organism evidence="1 2">
    <name type="scientific">Lwoffella lincolnii</name>
    <dbReference type="NCBI Taxonomy" id="90241"/>
    <lineage>
        <taxon>Bacteria</taxon>
        <taxon>Pseudomonadati</taxon>
        <taxon>Pseudomonadota</taxon>
        <taxon>Gammaproteobacteria</taxon>
        <taxon>Moraxellales</taxon>
        <taxon>Moraxellaceae</taxon>
        <taxon>Lwoffella</taxon>
    </lineage>
</organism>
<dbReference type="Pfam" id="PF01063">
    <property type="entry name" value="Aminotran_4"/>
    <property type="match status" value="1"/>
</dbReference>
<dbReference type="STRING" id="90241.B0682_05235"/>
<evidence type="ECO:0000313" key="1">
    <source>
        <dbReference type="EMBL" id="OOS20969.1"/>
    </source>
</evidence>
<dbReference type="RefSeq" id="WP_078307155.1">
    <property type="nucleotide sequence ID" value="NZ_CP147511.1"/>
</dbReference>
<name>A0A1T0CF98_9GAMM</name>
<dbReference type="SUPFAM" id="SSF56752">
    <property type="entry name" value="D-aminoacid aminotransferase-like PLP-dependent enzymes"/>
    <property type="match status" value="1"/>
</dbReference>
<dbReference type="InterPro" id="IPR001544">
    <property type="entry name" value="Aminotrans_IV"/>
</dbReference>
<protein>
    <recommendedName>
        <fullName evidence="3">Aminodeoxychorismate lyase</fullName>
    </recommendedName>
</protein>
<comment type="caution">
    <text evidence="1">The sequence shown here is derived from an EMBL/GenBank/DDBJ whole genome shotgun (WGS) entry which is preliminary data.</text>
</comment>
<dbReference type="Gene3D" id="3.20.10.10">
    <property type="entry name" value="D-amino Acid Aminotransferase, subunit A, domain 2"/>
    <property type="match status" value="1"/>
</dbReference>
<dbReference type="Proteomes" id="UP000191094">
    <property type="component" value="Unassembled WGS sequence"/>
</dbReference>
<keyword evidence="2" id="KW-1185">Reference proteome</keyword>
<proteinExistence type="predicted"/>
<dbReference type="InterPro" id="IPR036038">
    <property type="entry name" value="Aminotransferase-like"/>
</dbReference>
<sequence>MTMTIRTQDYSQKLLAERGFAYADGFFSTMGVCQGQILWAIHHRQRLLSHAMALSLTLDVPMLMQQLIERALGLGDGIIKVVVSRVSQPVRGYGWINGDSVVDITETKTAIFTQTNNLQQNFINQLLVDKLMAGQSLSFDDLPKQPTGDAMCIHQQIACLPKPLVGLKSLNRLDSVLVTGELERYRQKQPTLVEGLVQDVMGNWVEGVMSNVFYQLAEPISQIDKQQSDNQPQHKINANLNSKNNVRTNIKLNHAHWHTPPIIQSGVSGVMRQVVMDTLQSQGKKVNERRLTNADLANLSALFFCNAVRGIIPIARLYIDGRWYELRVNY</sequence>
<dbReference type="InterPro" id="IPR043131">
    <property type="entry name" value="BCAT-like_N"/>
</dbReference>